<dbReference type="NCBIfam" id="NF040815">
    <property type="entry name" value="recomb_XerA_Arch"/>
    <property type="match status" value="1"/>
</dbReference>
<keyword evidence="4" id="KW-0233">DNA recombination</keyword>
<dbReference type="GO" id="GO:0003677">
    <property type="term" value="F:DNA binding"/>
    <property type="evidence" value="ECO:0007669"/>
    <property type="project" value="UniProtKB-UniRule"/>
</dbReference>
<dbReference type="InterPro" id="IPR013762">
    <property type="entry name" value="Integrase-like_cat_sf"/>
</dbReference>
<evidence type="ECO:0000256" key="1">
    <source>
        <dbReference type="ARBA" id="ARBA00008857"/>
    </source>
</evidence>
<gene>
    <name evidence="8" type="ORF">TJEJU_0404</name>
</gene>
<dbReference type="AlphaFoldDB" id="A0A238U533"/>
<dbReference type="EMBL" id="LT899436">
    <property type="protein sequence ID" value="SNR14202.1"/>
    <property type="molecule type" value="Genomic_DNA"/>
</dbReference>
<name>A0A238U533_9FLAO</name>
<dbReference type="InterPro" id="IPR044068">
    <property type="entry name" value="CB"/>
</dbReference>
<dbReference type="Gene3D" id="1.10.150.130">
    <property type="match status" value="1"/>
</dbReference>
<evidence type="ECO:0000259" key="6">
    <source>
        <dbReference type="PROSITE" id="PS51898"/>
    </source>
</evidence>
<dbReference type="GO" id="GO:0015074">
    <property type="term" value="P:DNA integration"/>
    <property type="evidence" value="ECO:0007669"/>
    <property type="project" value="UniProtKB-KW"/>
</dbReference>
<dbReference type="PROSITE" id="PS51900">
    <property type="entry name" value="CB"/>
    <property type="match status" value="1"/>
</dbReference>
<evidence type="ECO:0000313" key="8">
    <source>
        <dbReference type="EMBL" id="SNR14202.1"/>
    </source>
</evidence>
<dbReference type="InterPro" id="IPR010998">
    <property type="entry name" value="Integrase_recombinase_N"/>
</dbReference>
<protein>
    <submittedName>
        <fullName evidence="8">Putative integrase/recombinase</fullName>
    </submittedName>
</protein>
<reference evidence="8 9" key="1">
    <citation type="submission" date="2017-07" db="EMBL/GenBank/DDBJ databases">
        <authorList>
            <person name="Sun Z.S."/>
            <person name="Albrecht U."/>
            <person name="Echele G."/>
            <person name="Lee C.C."/>
        </authorList>
    </citation>
    <scope>NUCLEOTIDE SEQUENCE [LARGE SCALE GENOMIC DNA]</scope>
    <source>
        <strain evidence="9">type strain: KCTC 22618</strain>
    </source>
</reference>
<dbReference type="Pfam" id="PF13495">
    <property type="entry name" value="Phage_int_SAM_4"/>
    <property type="match status" value="1"/>
</dbReference>
<dbReference type="Pfam" id="PF00589">
    <property type="entry name" value="Phage_integrase"/>
    <property type="match status" value="1"/>
</dbReference>
<keyword evidence="2" id="KW-0229">DNA integration</keyword>
<dbReference type="GO" id="GO:0006310">
    <property type="term" value="P:DNA recombination"/>
    <property type="evidence" value="ECO:0007669"/>
    <property type="project" value="UniProtKB-KW"/>
</dbReference>
<evidence type="ECO:0000256" key="2">
    <source>
        <dbReference type="ARBA" id="ARBA00022908"/>
    </source>
</evidence>
<dbReference type="InterPro" id="IPR011010">
    <property type="entry name" value="DNA_brk_join_enz"/>
</dbReference>
<evidence type="ECO:0000256" key="4">
    <source>
        <dbReference type="ARBA" id="ARBA00023172"/>
    </source>
</evidence>
<dbReference type="Gene3D" id="1.10.443.10">
    <property type="entry name" value="Intergrase catalytic core"/>
    <property type="match status" value="1"/>
</dbReference>
<dbReference type="InterPro" id="IPR004107">
    <property type="entry name" value="Integrase_SAM-like_N"/>
</dbReference>
<proteinExistence type="inferred from homology"/>
<evidence type="ECO:0000256" key="5">
    <source>
        <dbReference type="PROSITE-ProRule" id="PRU01248"/>
    </source>
</evidence>
<feature type="domain" description="Tyr recombinase" evidence="6">
    <location>
        <begin position="184"/>
        <end position="356"/>
    </location>
</feature>
<dbReference type="PANTHER" id="PTHR30349:SF41">
    <property type="entry name" value="INTEGRASE_RECOMBINASE PROTEIN MJ0367-RELATED"/>
    <property type="match status" value="1"/>
</dbReference>
<dbReference type="PANTHER" id="PTHR30349">
    <property type="entry name" value="PHAGE INTEGRASE-RELATED"/>
    <property type="match status" value="1"/>
</dbReference>
<feature type="domain" description="Core-binding (CB)" evidence="7">
    <location>
        <begin position="84"/>
        <end position="167"/>
    </location>
</feature>
<dbReference type="KEGG" id="tje:TJEJU_0404"/>
<sequence length="367" mass="42992">MKVKTIVILKGITHKNESQIAIQFPYDTKIIHLIKTIKGATWSRSLKTWYLLQSKDNLNTLIKLLRENNISVRNLIQLPHQSKKIDKTIPETYEKTLKRKRYSKNTIKVYTSFLHQFIHFLDPKTIEEASDNDVRNFQDHLIHKRKVAISTQNQAINAIKFYFEQILQKDRKTYYIERPKKPKQLPKVLSENQIFAILKHSDNLKHKFILALLYSSGLRISELLSLRKEDILYDKNLIFVRSGKGNKDRVTIFAEHMKKLHHLYLDEFKPNYWLIEGINRKQYSSSSVSKILKRAALKAGITQNVTPHMLRHSFATHMLEQGIDLRYIQNILGHGSSKTTEIYTRVSSKSLAKIKSPLDTFLDNKEL</sequence>
<dbReference type="OrthoDB" id="9801717at2"/>
<dbReference type="InterPro" id="IPR050090">
    <property type="entry name" value="Tyrosine_recombinase_XerCD"/>
</dbReference>
<keyword evidence="3 5" id="KW-0238">DNA-binding</keyword>
<dbReference type="InterPro" id="IPR002104">
    <property type="entry name" value="Integrase_catalytic"/>
</dbReference>
<evidence type="ECO:0000259" key="7">
    <source>
        <dbReference type="PROSITE" id="PS51900"/>
    </source>
</evidence>
<accession>A0A238U533</accession>
<dbReference type="PROSITE" id="PS51898">
    <property type="entry name" value="TYR_RECOMBINASE"/>
    <property type="match status" value="1"/>
</dbReference>
<keyword evidence="9" id="KW-1185">Reference proteome</keyword>
<dbReference type="RefSeq" id="WP_095069063.1">
    <property type="nucleotide sequence ID" value="NZ_LT899436.1"/>
</dbReference>
<evidence type="ECO:0000256" key="3">
    <source>
        <dbReference type="ARBA" id="ARBA00023125"/>
    </source>
</evidence>
<comment type="similarity">
    <text evidence="1">Belongs to the 'phage' integrase family.</text>
</comment>
<dbReference type="SUPFAM" id="SSF56349">
    <property type="entry name" value="DNA breaking-rejoining enzymes"/>
    <property type="match status" value="1"/>
</dbReference>
<dbReference type="Proteomes" id="UP000215214">
    <property type="component" value="Chromosome TJEJU"/>
</dbReference>
<evidence type="ECO:0000313" key="9">
    <source>
        <dbReference type="Proteomes" id="UP000215214"/>
    </source>
</evidence>
<organism evidence="8 9">
    <name type="scientific">Tenacibaculum jejuense</name>
    <dbReference type="NCBI Taxonomy" id="584609"/>
    <lineage>
        <taxon>Bacteria</taxon>
        <taxon>Pseudomonadati</taxon>
        <taxon>Bacteroidota</taxon>
        <taxon>Flavobacteriia</taxon>
        <taxon>Flavobacteriales</taxon>
        <taxon>Flavobacteriaceae</taxon>
        <taxon>Tenacibaculum</taxon>
    </lineage>
</organism>